<dbReference type="Pfam" id="PF03547">
    <property type="entry name" value="Mem_trans"/>
    <property type="match status" value="1"/>
</dbReference>
<keyword evidence="6 7" id="KW-0472">Membrane</keyword>
<dbReference type="GO" id="GO:0016020">
    <property type="term" value="C:membrane"/>
    <property type="evidence" value="ECO:0007669"/>
    <property type="project" value="UniProtKB-SubCell"/>
</dbReference>
<feature type="transmembrane region" description="Helical" evidence="7">
    <location>
        <begin position="121"/>
        <end position="145"/>
    </location>
</feature>
<evidence type="ECO:0000313" key="9">
    <source>
        <dbReference type="Proteomes" id="UP000092741"/>
    </source>
</evidence>
<feature type="transmembrane region" description="Helical" evidence="7">
    <location>
        <begin position="62"/>
        <end position="82"/>
    </location>
</feature>
<proteinExistence type="predicted"/>
<feature type="transmembrane region" description="Helical" evidence="7">
    <location>
        <begin position="198"/>
        <end position="216"/>
    </location>
</feature>
<dbReference type="GO" id="GO:0055085">
    <property type="term" value="P:transmembrane transport"/>
    <property type="evidence" value="ECO:0007669"/>
    <property type="project" value="InterPro"/>
</dbReference>
<feature type="transmembrane region" description="Helical" evidence="7">
    <location>
        <begin position="257"/>
        <end position="278"/>
    </location>
</feature>
<keyword evidence="9" id="KW-1185">Reference proteome</keyword>
<evidence type="ECO:0000256" key="1">
    <source>
        <dbReference type="ARBA" id="ARBA00004141"/>
    </source>
</evidence>
<accession>A0AAN0Y806</accession>
<dbReference type="KEGG" id="vna:PN96_18505"/>
<keyword evidence="5 7" id="KW-1133">Transmembrane helix</keyword>
<evidence type="ECO:0000256" key="2">
    <source>
        <dbReference type="ARBA" id="ARBA00022448"/>
    </source>
</evidence>
<reference evidence="8 9" key="1">
    <citation type="submission" date="2016-07" db="EMBL/GenBank/DDBJ databases">
        <title>Developing Vibrio natriegens as a novel, fast-growing host for biotechnology.</title>
        <authorList>
            <person name="Weinstock M.T."/>
            <person name="Hesek E.D."/>
            <person name="Wilson C.M."/>
            <person name="Gibson D.G."/>
        </authorList>
    </citation>
    <scope>NUCLEOTIDE SEQUENCE [LARGE SCALE GENOMIC DNA]</scope>
    <source>
        <strain evidence="8 9">ATCC 14048</strain>
    </source>
</reference>
<gene>
    <name evidence="8" type="ORF">BA890_22355</name>
</gene>
<evidence type="ECO:0000256" key="4">
    <source>
        <dbReference type="ARBA" id="ARBA00022692"/>
    </source>
</evidence>
<comment type="subcellular location">
    <subcellularLocation>
        <location evidence="1">Membrane</location>
        <topology evidence="1">Multi-pass membrane protein</topology>
    </subcellularLocation>
</comment>
<protein>
    <submittedName>
        <fullName evidence="8">Transporter</fullName>
    </submittedName>
</protein>
<keyword evidence="2" id="KW-0813">Transport</keyword>
<sequence>MAVMDVLLPLAMIVAAGFYTTKIRFFSQGFHADIGKLVLYFSLPAVILINLSQLDIKNALELNFLLVYAISGIASMGFALVISKQVLKSDWKDACINALGSGMPNSAFVAFPIVLSLFDGQFIEAFLMCVLVENLLFIPLCLLFLEISHSVKTNTFDQMKLIAKRISSNPIIISIAIALGINLLNITLPEFVMKSADWFSNTAVALALFAIGGALGQSFKLEEKRRTALVAVNKLIIFPMVAIGLLTIFPVDEALKPVLIIFAAAPMLTIYPILGAIYHQQKFCVNTLVTTTLASGISLSIVVAMFNS</sequence>
<keyword evidence="4 7" id="KW-0812">Transmembrane</keyword>
<evidence type="ECO:0000256" key="3">
    <source>
        <dbReference type="ARBA" id="ARBA00022475"/>
    </source>
</evidence>
<dbReference type="GeneID" id="70914828"/>
<evidence type="ECO:0000256" key="7">
    <source>
        <dbReference type="SAM" id="Phobius"/>
    </source>
</evidence>
<evidence type="ECO:0000256" key="5">
    <source>
        <dbReference type="ARBA" id="ARBA00022989"/>
    </source>
</evidence>
<evidence type="ECO:0000313" key="8">
    <source>
        <dbReference type="EMBL" id="ANQ15446.1"/>
    </source>
</evidence>
<feature type="transmembrane region" description="Helical" evidence="7">
    <location>
        <begin position="228"/>
        <end position="251"/>
    </location>
</feature>
<dbReference type="PANTHER" id="PTHR36838">
    <property type="entry name" value="AUXIN EFFLUX CARRIER FAMILY PROTEIN"/>
    <property type="match status" value="1"/>
</dbReference>
<feature type="transmembrane region" description="Helical" evidence="7">
    <location>
        <begin position="6"/>
        <end position="25"/>
    </location>
</feature>
<organism evidence="8 9">
    <name type="scientific">Vibrio natriegens NBRC 15636 = ATCC 14048 = DSM 759</name>
    <dbReference type="NCBI Taxonomy" id="1219067"/>
    <lineage>
        <taxon>Bacteria</taxon>
        <taxon>Pseudomonadati</taxon>
        <taxon>Pseudomonadota</taxon>
        <taxon>Gammaproteobacteria</taxon>
        <taxon>Vibrionales</taxon>
        <taxon>Vibrionaceae</taxon>
        <taxon>Vibrio</taxon>
    </lineage>
</organism>
<dbReference type="PANTHER" id="PTHR36838:SF1">
    <property type="entry name" value="SLR1864 PROTEIN"/>
    <property type="match status" value="1"/>
</dbReference>
<feature type="transmembrane region" description="Helical" evidence="7">
    <location>
        <begin position="94"/>
        <end position="115"/>
    </location>
</feature>
<feature type="transmembrane region" description="Helical" evidence="7">
    <location>
        <begin position="37"/>
        <end position="56"/>
    </location>
</feature>
<dbReference type="InterPro" id="IPR004776">
    <property type="entry name" value="Mem_transp_PIN-like"/>
</dbReference>
<dbReference type="Proteomes" id="UP000092741">
    <property type="component" value="Chromosome 2"/>
</dbReference>
<name>A0AAN0Y806_VIBNA</name>
<feature type="transmembrane region" description="Helical" evidence="7">
    <location>
        <begin position="166"/>
        <end position="186"/>
    </location>
</feature>
<keyword evidence="3" id="KW-1003">Cell membrane</keyword>
<evidence type="ECO:0000256" key="6">
    <source>
        <dbReference type="ARBA" id="ARBA00023136"/>
    </source>
</evidence>
<feature type="transmembrane region" description="Helical" evidence="7">
    <location>
        <begin position="285"/>
        <end position="306"/>
    </location>
</feature>
<dbReference type="AlphaFoldDB" id="A0AAN0Y806"/>
<dbReference type="EMBL" id="CP016346">
    <property type="protein sequence ID" value="ANQ15446.1"/>
    <property type="molecule type" value="Genomic_DNA"/>
</dbReference>
<dbReference type="RefSeq" id="WP_020334237.1">
    <property type="nucleotide sequence ID" value="NZ_ATFJ01000017.1"/>
</dbReference>